<dbReference type="AlphaFoldDB" id="A0A8H4WAH0"/>
<reference evidence="2 3" key="1">
    <citation type="submission" date="2020-03" db="EMBL/GenBank/DDBJ databases">
        <title>Draft Genome Sequence of Cudoniella acicularis.</title>
        <authorList>
            <person name="Buettner E."/>
            <person name="Kellner H."/>
        </authorList>
    </citation>
    <scope>NUCLEOTIDE SEQUENCE [LARGE SCALE GENOMIC DNA]</scope>
    <source>
        <strain evidence="2 3">DSM 108380</strain>
    </source>
</reference>
<proteinExistence type="predicted"/>
<comment type="caution">
    <text evidence="2">The sequence shown here is derived from an EMBL/GenBank/DDBJ whole genome shotgun (WGS) entry which is preliminary data.</text>
</comment>
<dbReference type="Proteomes" id="UP000566819">
    <property type="component" value="Unassembled WGS sequence"/>
</dbReference>
<dbReference type="OrthoDB" id="2958217at2759"/>
<feature type="domain" description="Heterokaryon incompatibility" evidence="1">
    <location>
        <begin position="12"/>
        <end position="81"/>
    </location>
</feature>
<keyword evidence="3" id="KW-1185">Reference proteome</keyword>
<name>A0A8H4WAH0_9HELO</name>
<dbReference type="InterPro" id="IPR010730">
    <property type="entry name" value="HET"/>
</dbReference>
<organism evidence="2 3">
    <name type="scientific">Cudoniella acicularis</name>
    <dbReference type="NCBI Taxonomy" id="354080"/>
    <lineage>
        <taxon>Eukaryota</taxon>
        <taxon>Fungi</taxon>
        <taxon>Dikarya</taxon>
        <taxon>Ascomycota</taxon>
        <taxon>Pezizomycotina</taxon>
        <taxon>Leotiomycetes</taxon>
        <taxon>Helotiales</taxon>
        <taxon>Tricladiaceae</taxon>
        <taxon>Cudoniella</taxon>
    </lineage>
</organism>
<gene>
    <name evidence="2" type="ORF">G7Y89_g377</name>
</gene>
<dbReference type="Pfam" id="PF06985">
    <property type="entry name" value="HET"/>
    <property type="match status" value="1"/>
</dbReference>
<evidence type="ECO:0000313" key="3">
    <source>
        <dbReference type="Proteomes" id="UP000566819"/>
    </source>
</evidence>
<evidence type="ECO:0000313" key="2">
    <source>
        <dbReference type="EMBL" id="KAF4637710.1"/>
    </source>
</evidence>
<accession>A0A8H4WAH0</accession>
<evidence type="ECO:0000259" key="1">
    <source>
        <dbReference type="Pfam" id="PF06985"/>
    </source>
</evidence>
<dbReference type="PANTHER" id="PTHR33112">
    <property type="entry name" value="DOMAIN PROTEIN, PUTATIVE-RELATED"/>
    <property type="match status" value="1"/>
</dbReference>
<dbReference type="EMBL" id="JAAMPI010000013">
    <property type="protein sequence ID" value="KAF4637710.1"/>
    <property type="molecule type" value="Genomic_DNA"/>
</dbReference>
<protein>
    <recommendedName>
        <fullName evidence="1">Heterokaryon incompatibility domain-containing protein</fullName>
    </recommendedName>
</protein>
<dbReference type="PANTHER" id="PTHR33112:SF12">
    <property type="entry name" value="HETEROKARYON INCOMPATIBILITY DOMAIN-CONTAINING PROTEIN"/>
    <property type="match status" value="1"/>
</dbReference>
<sequence>MYGVKPKANSLGSSLSHTIEDAIRVCWELNEQYLWVDSLCIIQDDPEDKKRQIGIMKEIYSSAVMTLVAAGEDAESGLPGVFHWPRDVKTFGLDLGVVELRKRMLSTHLLYFTTRRVTLTCNRGQMDEEGDLIQGLDASGTDFCGRIYRLDRHDVSLKDYLSIVNTYSWRRLRYRSDSLSVFSGVAKRIPASPYASNFIYGLPEKHFDQSLLWRHTGMPKASAEAPVFYNFETRSLIDWFVHDKSGCVRKVNVEKSLLGNENDAEEQESAPRYREDEVEFKDGQAKAYGKPGRLLFVAYSALFGLAFDETLHQQWYGAETADQRMSPYRYVSIHSDTGEFIGSVDMPRHWIEQNLPTGQRISTGEF</sequence>